<feature type="domain" description="DNA mismatch repair protein S5" evidence="2">
    <location>
        <begin position="188"/>
        <end position="313"/>
    </location>
</feature>
<evidence type="ECO:0000259" key="2">
    <source>
        <dbReference type="SMART" id="SM01340"/>
    </source>
</evidence>
<dbReference type="GO" id="GO:0030983">
    <property type="term" value="F:mismatched DNA binding"/>
    <property type="evidence" value="ECO:0007669"/>
    <property type="project" value="InterPro"/>
</dbReference>
<dbReference type="InParanoid" id="A0A136JFJ1"/>
<dbReference type="GO" id="GO:0005524">
    <property type="term" value="F:ATP binding"/>
    <property type="evidence" value="ECO:0007669"/>
    <property type="project" value="InterPro"/>
</dbReference>
<dbReference type="Proteomes" id="UP000070501">
    <property type="component" value="Unassembled WGS sequence"/>
</dbReference>
<dbReference type="SUPFAM" id="SSF54211">
    <property type="entry name" value="Ribosomal protein S5 domain 2-like"/>
    <property type="match status" value="1"/>
</dbReference>
<protein>
    <submittedName>
        <fullName evidence="3">Histidine kinase-like ATPase</fullName>
    </submittedName>
</protein>
<accession>A0A136JFJ1</accession>
<keyword evidence="4" id="KW-1185">Reference proteome</keyword>
<organism evidence="3 4">
    <name type="scientific">Microdochium bolleyi</name>
    <dbReference type="NCBI Taxonomy" id="196109"/>
    <lineage>
        <taxon>Eukaryota</taxon>
        <taxon>Fungi</taxon>
        <taxon>Dikarya</taxon>
        <taxon>Ascomycota</taxon>
        <taxon>Pezizomycotina</taxon>
        <taxon>Sordariomycetes</taxon>
        <taxon>Xylariomycetidae</taxon>
        <taxon>Xylariales</taxon>
        <taxon>Microdochiaceae</taxon>
        <taxon>Microdochium</taxon>
    </lineage>
</organism>
<proteinExistence type="inferred from homology"/>
<dbReference type="GO" id="GO:0140664">
    <property type="term" value="F:ATP-dependent DNA damage sensor activity"/>
    <property type="evidence" value="ECO:0007669"/>
    <property type="project" value="InterPro"/>
</dbReference>
<dbReference type="PANTHER" id="PTHR10073:SF41">
    <property type="entry name" value="MISMATCH REPAIR PROTEIN, PUTATIVE (AFU_ORTHOLOGUE AFUA_8G05820)-RELATED"/>
    <property type="match status" value="1"/>
</dbReference>
<evidence type="ECO:0000313" key="4">
    <source>
        <dbReference type="Proteomes" id="UP000070501"/>
    </source>
</evidence>
<dbReference type="Pfam" id="PF13589">
    <property type="entry name" value="HATPase_c_3"/>
    <property type="match status" value="1"/>
</dbReference>
<gene>
    <name evidence="3" type="ORF">Micbo1qcDRAFT_172224</name>
</gene>
<dbReference type="FunCoup" id="A0A136JFJ1">
    <property type="interactions" value="62"/>
</dbReference>
<evidence type="ECO:0000256" key="1">
    <source>
        <dbReference type="ARBA" id="ARBA00006082"/>
    </source>
</evidence>
<dbReference type="AlphaFoldDB" id="A0A136JFJ1"/>
<dbReference type="GO" id="GO:0032389">
    <property type="term" value="C:MutLalpha complex"/>
    <property type="evidence" value="ECO:0007669"/>
    <property type="project" value="TreeGrafter"/>
</dbReference>
<keyword evidence="3" id="KW-0418">Kinase</keyword>
<dbReference type="Gene3D" id="3.30.565.10">
    <property type="entry name" value="Histidine kinase-like ATPase, C-terminal domain"/>
    <property type="match status" value="1"/>
</dbReference>
<dbReference type="InterPro" id="IPR013507">
    <property type="entry name" value="DNA_mismatch_S5_2-like"/>
</dbReference>
<dbReference type="SUPFAM" id="SSF55874">
    <property type="entry name" value="ATPase domain of HSP90 chaperone/DNA topoisomerase II/histidine kinase"/>
    <property type="match status" value="1"/>
</dbReference>
<dbReference type="GO" id="GO:0016301">
    <property type="term" value="F:kinase activity"/>
    <property type="evidence" value="ECO:0007669"/>
    <property type="project" value="UniProtKB-KW"/>
</dbReference>
<dbReference type="SMART" id="SM01340">
    <property type="entry name" value="DNA_mis_repair"/>
    <property type="match status" value="1"/>
</dbReference>
<reference evidence="4" key="1">
    <citation type="submission" date="2016-02" db="EMBL/GenBank/DDBJ databases">
        <title>Draft genome sequence of Microdochium bolleyi, a fungal endophyte of beachgrass.</title>
        <authorList>
            <consortium name="DOE Joint Genome Institute"/>
            <person name="David A.S."/>
            <person name="May G."/>
            <person name="Haridas S."/>
            <person name="Lim J."/>
            <person name="Wang M."/>
            <person name="Labutti K."/>
            <person name="Lipzen A."/>
            <person name="Barry K."/>
            <person name="Grigoriev I.V."/>
        </authorList>
    </citation>
    <scope>NUCLEOTIDE SEQUENCE [LARGE SCALE GENOMIC DNA]</scope>
    <source>
        <strain evidence="4">J235TASD1</strain>
    </source>
</reference>
<dbReference type="EMBL" id="KQ964246">
    <property type="protein sequence ID" value="KXJ95935.1"/>
    <property type="molecule type" value="Genomic_DNA"/>
</dbReference>
<comment type="similarity">
    <text evidence="1">Belongs to the DNA mismatch repair MutL/HexB family.</text>
</comment>
<dbReference type="STRING" id="196109.A0A136JFJ1"/>
<dbReference type="InterPro" id="IPR036890">
    <property type="entry name" value="HATPase_C_sf"/>
</dbReference>
<dbReference type="OrthoDB" id="10263226at2759"/>
<dbReference type="InterPro" id="IPR020568">
    <property type="entry name" value="Ribosomal_Su5_D2-typ_SF"/>
</dbReference>
<name>A0A136JFJ1_9PEZI</name>
<dbReference type="GO" id="GO:0006298">
    <property type="term" value="P:mismatch repair"/>
    <property type="evidence" value="ECO:0007669"/>
    <property type="project" value="InterPro"/>
</dbReference>
<dbReference type="FunFam" id="3.30.565.10:FF:000017">
    <property type="entry name" value="PMS1 homolog 1, mismatch repair system component"/>
    <property type="match status" value="1"/>
</dbReference>
<dbReference type="PANTHER" id="PTHR10073">
    <property type="entry name" value="DNA MISMATCH REPAIR PROTEIN MLH, PMS, MUTL"/>
    <property type="match status" value="1"/>
</dbReference>
<dbReference type="InterPro" id="IPR038973">
    <property type="entry name" value="MutL/Mlh/Pms-like"/>
</dbReference>
<evidence type="ECO:0000313" key="3">
    <source>
        <dbReference type="EMBL" id="KXJ95935.1"/>
    </source>
</evidence>
<keyword evidence="3" id="KW-0808">Transferase</keyword>
<sequence>MAISRLPDTASRRLSSVSIPSPDGLVKELVDNAIDAQASSVEVLVSPNTIDKIEVRDNGSGIHPDDFQCLGRPGYTSKLRSFEELDVACGTTLGFRGQALASARSQATIFVTTRRPGEPVATRLEINSVEGGVLSQRPTSAPIGTTVCATRLFGQLEVRAKCAAKDAVKIIARIKELLIAYAMARPSLRLTLKVAQQQKRQSYSSSEQTALLLVPTSDSSTIPKRPYLSVDGRPVANGRGTMKKLVTMYKKHLANVADGGPTFKPTGHFMRLNIRCPPGSYDANIEPSKDNVIFLREDLILDQFEALCTGLYQIQRSPREDLTTLLTPFETEISHYPSHHLKTDLGSLPFQVLYHQPMASMKVMQNFDQYLADGVNAEGLDMNMTEARAIEDKVRELISDEAANVKLVGLLKGKASE</sequence>
<dbReference type="GO" id="GO:0016887">
    <property type="term" value="F:ATP hydrolysis activity"/>
    <property type="evidence" value="ECO:0007669"/>
    <property type="project" value="InterPro"/>
</dbReference>